<sequence length="96" mass="9702">MTPAIFRAIFTGIAATFLGLAAINLNLVGLLAASRGTALVGLAAAAFGIIGDRISRQGATTSPTPRAMRLVLAGAVVCLFALVQSLLVSSHPTLDP</sequence>
<dbReference type="AlphaFoldDB" id="A0A5C8KYN2"/>
<feature type="transmembrane region" description="Helical" evidence="1">
    <location>
        <begin position="5"/>
        <end position="23"/>
    </location>
</feature>
<protein>
    <submittedName>
        <fullName evidence="2">Uncharacterized protein</fullName>
    </submittedName>
</protein>
<dbReference type="RefSeq" id="WP_147891197.1">
    <property type="nucleotide sequence ID" value="NZ_VRTS01000003.1"/>
</dbReference>
<gene>
    <name evidence="2" type="ORF">FU658_05665</name>
</gene>
<reference evidence="2 3" key="1">
    <citation type="submission" date="2019-08" db="EMBL/GenBank/DDBJ databases">
        <authorList>
            <person name="Karlyshev A.V."/>
        </authorList>
    </citation>
    <scope>NUCLEOTIDE SEQUENCE [LARGE SCALE GENOMIC DNA]</scope>
    <source>
        <strain evidence="2 3">Alg18-2.2</strain>
    </source>
</reference>
<keyword evidence="1" id="KW-1133">Transmembrane helix</keyword>
<evidence type="ECO:0000313" key="2">
    <source>
        <dbReference type="EMBL" id="TXK64385.1"/>
    </source>
</evidence>
<dbReference type="EMBL" id="VRTS01000003">
    <property type="protein sequence ID" value="TXK64385.1"/>
    <property type="molecule type" value="Genomic_DNA"/>
</dbReference>
<keyword evidence="1" id="KW-0812">Transmembrane</keyword>
<dbReference type="Proteomes" id="UP000321248">
    <property type="component" value="Unassembled WGS sequence"/>
</dbReference>
<organism evidence="2 3">
    <name type="scientific">Alkalisalibacterium limincola</name>
    <dbReference type="NCBI Taxonomy" id="2699169"/>
    <lineage>
        <taxon>Bacteria</taxon>
        <taxon>Pseudomonadati</taxon>
        <taxon>Pseudomonadota</taxon>
        <taxon>Gammaproteobacteria</taxon>
        <taxon>Lysobacterales</taxon>
        <taxon>Lysobacteraceae</taxon>
        <taxon>Alkalisalibacterium</taxon>
    </lineage>
</organism>
<name>A0A5C8KYN2_9GAMM</name>
<feature type="transmembrane region" description="Helical" evidence="1">
    <location>
        <begin position="29"/>
        <end position="50"/>
    </location>
</feature>
<evidence type="ECO:0000256" key="1">
    <source>
        <dbReference type="SAM" id="Phobius"/>
    </source>
</evidence>
<keyword evidence="1" id="KW-0472">Membrane</keyword>
<accession>A0A5C8KYN2</accession>
<proteinExistence type="predicted"/>
<comment type="caution">
    <text evidence="2">The sequence shown here is derived from an EMBL/GenBank/DDBJ whole genome shotgun (WGS) entry which is preliminary data.</text>
</comment>
<keyword evidence="3" id="KW-1185">Reference proteome</keyword>
<evidence type="ECO:0000313" key="3">
    <source>
        <dbReference type="Proteomes" id="UP000321248"/>
    </source>
</evidence>
<feature type="transmembrane region" description="Helical" evidence="1">
    <location>
        <begin position="70"/>
        <end position="88"/>
    </location>
</feature>